<dbReference type="InterPro" id="IPR036941">
    <property type="entry name" value="Rcpt_L-dom_sf"/>
</dbReference>
<dbReference type="WormBase" id="CBG10492">
    <property type="protein sequence ID" value="CBP49334"/>
    <property type="gene ID" value="WBGene00031872"/>
    <property type="gene designation" value="Cbr-irld-17"/>
</dbReference>
<dbReference type="PANTHER" id="PTHR21662:SF23">
    <property type="entry name" value="RECEPTOR L-DOMAIN DOMAIN-CONTAINING PROTEIN"/>
    <property type="match status" value="1"/>
</dbReference>
<name>A8XAX6_CAEBR</name>
<dbReference type="InterPro" id="IPR053079">
    <property type="entry name" value="SPS2_domain"/>
</dbReference>
<dbReference type="eggNOG" id="ENOG502TG8H">
    <property type="taxonomic scope" value="Eukaryota"/>
</dbReference>
<dbReference type="Gene3D" id="3.80.20.20">
    <property type="entry name" value="Receptor L-domain"/>
    <property type="match status" value="3"/>
</dbReference>
<evidence type="ECO:0000259" key="1">
    <source>
        <dbReference type="Pfam" id="PF01030"/>
    </source>
</evidence>
<dbReference type="InParanoid" id="A8XAX6"/>
<feature type="domain" description="Receptor L-domain" evidence="1">
    <location>
        <begin position="312"/>
        <end position="361"/>
    </location>
</feature>
<protein>
    <submittedName>
        <fullName evidence="2">Protein CBG10492</fullName>
    </submittedName>
</protein>
<feature type="domain" description="Receptor L-domain" evidence="1">
    <location>
        <begin position="32"/>
        <end position="113"/>
    </location>
</feature>
<evidence type="ECO:0000313" key="2">
    <source>
        <dbReference type="EMBL" id="CAP29904.2"/>
    </source>
</evidence>
<dbReference type="AlphaFoldDB" id="A8XAX6"/>
<dbReference type="Pfam" id="PF01030">
    <property type="entry name" value="Recep_L_domain"/>
    <property type="match status" value="3"/>
</dbReference>
<keyword evidence="3" id="KW-1185">Reference proteome</keyword>
<dbReference type="SUPFAM" id="SSF52058">
    <property type="entry name" value="L domain-like"/>
    <property type="match status" value="3"/>
</dbReference>
<dbReference type="HOGENOM" id="CLU_614273_0_0_1"/>
<dbReference type="Proteomes" id="UP000008549">
    <property type="component" value="Unassembled WGS sequence"/>
</dbReference>
<accession>A8XAX6</accession>
<evidence type="ECO:0000313" key="3">
    <source>
        <dbReference type="Proteomes" id="UP000008549"/>
    </source>
</evidence>
<dbReference type="OMA" id="TCDFYAY"/>
<proteinExistence type="predicted"/>
<dbReference type="PANTHER" id="PTHR21662">
    <property type="entry name" value="RECEPTOR PROTEIN-TYROSINE KINASE"/>
    <property type="match status" value="1"/>
</dbReference>
<dbReference type="EMBL" id="HE600935">
    <property type="protein sequence ID" value="CAP29904.2"/>
    <property type="molecule type" value="Genomic_DNA"/>
</dbReference>
<evidence type="ECO:0000313" key="4">
    <source>
        <dbReference type="WormBase" id="CBG10492"/>
    </source>
</evidence>
<reference evidence="2 3" key="2">
    <citation type="journal article" date="2011" name="PLoS Genet.">
        <title>Caenorhabditis briggsae recombinant inbred line genotypes reveal inter-strain incompatibility and the evolution of recombination.</title>
        <authorList>
            <person name="Ross J.A."/>
            <person name="Koboldt D.C."/>
            <person name="Staisch J.E."/>
            <person name="Chamberlin H.M."/>
            <person name="Gupta B.P."/>
            <person name="Miller R.D."/>
            <person name="Baird S.E."/>
            <person name="Haag E.S."/>
        </authorList>
    </citation>
    <scope>NUCLEOTIDE SEQUENCE [LARGE SCALE GENOMIC DNA]</scope>
    <source>
        <strain evidence="2 3">AF16</strain>
    </source>
</reference>
<feature type="domain" description="Receptor L-domain" evidence="1">
    <location>
        <begin position="166"/>
        <end position="276"/>
    </location>
</feature>
<dbReference type="FunCoup" id="A8XAX6">
    <property type="interactions" value="5"/>
</dbReference>
<gene>
    <name evidence="4" type="primary">irld-17</name>
    <name evidence="2 4" type="ORF">CBG10492</name>
    <name evidence="2" type="ORF">CBG_10492</name>
</gene>
<organism evidence="2 3">
    <name type="scientific">Caenorhabditis briggsae</name>
    <dbReference type="NCBI Taxonomy" id="6238"/>
    <lineage>
        <taxon>Eukaryota</taxon>
        <taxon>Metazoa</taxon>
        <taxon>Ecdysozoa</taxon>
        <taxon>Nematoda</taxon>
        <taxon>Chromadorea</taxon>
        <taxon>Rhabditida</taxon>
        <taxon>Rhabditina</taxon>
        <taxon>Rhabditomorpha</taxon>
        <taxon>Rhabditoidea</taxon>
        <taxon>Rhabditidae</taxon>
        <taxon>Peloderinae</taxon>
        <taxon>Caenorhabditis</taxon>
    </lineage>
</organism>
<sequence>MFFKKKIKFSEPNCWFLEEIVSYETISKWPRNCTEICGKMIFNQYSDIPVFELQSYFANVSVFRGSISFEKSKYASIEFLSGLKSIECEPYTFGFYNNPNLEQLNFGPSTNFTCPFSIFDNKRLDASAFCGINEGLFEVISDGNLKNCPGCIGTEMYKKTAEDFRNCTLVTTSLDLLSYQFIANGFDLTAFGDIENISAEFSVVRTDFESLSFLKNLKTIKGSAYDTVSYDIDIRDNQNLTRLGISLIRNLIPRKPVFLANFEANHADFCFTIDEFKVFLENKVVFGNLNAKLCENKTTACIFKNLKDLKSNCSEIQGNISINSGDEVYIGKLKSVRFIWGSLTVQDTNITDLAFLESLEYAVNLNSTGSWVHGFMGSWVHGFIGSWIPGFMNSWVHGFMSSWVHEFMGSWVHGFMGSWVHGFMGSWVHGLYNTDSSDLEQNAGKC</sequence>
<dbReference type="InterPro" id="IPR000494">
    <property type="entry name" value="Rcpt_L-dom"/>
</dbReference>
<reference evidence="2 3" key="1">
    <citation type="journal article" date="2003" name="PLoS Biol.">
        <title>The genome sequence of Caenorhabditis briggsae: a platform for comparative genomics.</title>
        <authorList>
            <person name="Stein L.D."/>
            <person name="Bao Z."/>
            <person name="Blasiar D."/>
            <person name="Blumenthal T."/>
            <person name="Brent M.R."/>
            <person name="Chen N."/>
            <person name="Chinwalla A."/>
            <person name="Clarke L."/>
            <person name="Clee C."/>
            <person name="Coghlan A."/>
            <person name="Coulson A."/>
            <person name="D'Eustachio P."/>
            <person name="Fitch D.H."/>
            <person name="Fulton L.A."/>
            <person name="Fulton R.E."/>
            <person name="Griffiths-Jones S."/>
            <person name="Harris T.W."/>
            <person name="Hillier L.W."/>
            <person name="Kamath R."/>
            <person name="Kuwabara P.E."/>
            <person name="Mardis E.R."/>
            <person name="Marra M.A."/>
            <person name="Miner T.L."/>
            <person name="Minx P."/>
            <person name="Mullikin J.C."/>
            <person name="Plumb R.W."/>
            <person name="Rogers J."/>
            <person name="Schein J.E."/>
            <person name="Sohrmann M."/>
            <person name="Spieth J."/>
            <person name="Stajich J.E."/>
            <person name="Wei C."/>
            <person name="Willey D."/>
            <person name="Wilson R.K."/>
            <person name="Durbin R."/>
            <person name="Waterston R.H."/>
        </authorList>
    </citation>
    <scope>NUCLEOTIDE SEQUENCE [LARGE SCALE GENOMIC DNA]</scope>
    <source>
        <strain evidence="2 3">AF16</strain>
    </source>
</reference>